<dbReference type="Proteomes" id="UP000046680">
    <property type="component" value="Unassembled WGS sequence"/>
</dbReference>
<organism evidence="3 5">
    <name type="scientific">Mycobacterium tuberculosis</name>
    <dbReference type="NCBI Taxonomy" id="1773"/>
    <lineage>
        <taxon>Bacteria</taxon>
        <taxon>Bacillati</taxon>
        <taxon>Actinomycetota</taxon>
        <taxon>Actinomycetes</taxon>
        <taxon>Mycobacteriales</taxon>
        <taxon>Mycobacteriaceae</taxon>
        <taxon>Mycobacterium</taxon>
        <taxon>Mycobacterium tuberculosis complex</taxon>
    </lineage>
</organism>
<evidence type="ECO:0000313" key="2">
    <source>
        <dbReference type="EMBL" id="CFR88296.1"/>
    </source>
</evidence>
<dbReference type="EMBL" id="CSBK01002667">
    <property type="protein sequence ID" value="CPA08085.1"/>
    <property type="molecule type" value="Genomic_DNA"/>
</dbReference>
<evidence type="ECO:0000313" key="6">
    <source>
        <dbReference type="Proteomes" id="UP000039021"/>
    </source>
</evidence>
<accession>A0A0T9FF72</accession>
<dbReference type="EMBL" id="CSAE01000311">
    <property type="protein sequence ID" value="COW07576.1"/>
    <property type="molecule type" value="Genomic_DNA"/>
</dbReference>
<evidence type="ECO:0000256" key="1">
    <source>
        <dbReference type="SAM" id="SignalP"/>
    </source>
</evidence>
<keyword evidence="1" id="KW-0732">Signal</keyword>
<dbReference type="AlphaFoldDB" id="A0A0T9FF72"/>
<evidence type="ECO:0000313" key="4">
    <source>
        <dbReference type="EMBL" id="CPA08085.1"/>
    </source>
</evidence>
<protein>
    <recommendedName>
        <fullName evidence="8">Secreted protein</fullName>
    </recommendedName>
</protein>
<reference evidence="3" key="2">
    <citation type="submission" date="2015-03" db="EMBL/GenBank/DDBJ databases">
        <authorList>
            <person name="Murphy D."/>
        </authorList>
    </citation>
    <scope>NUCLEOTIDE SEQUENCE [LARGE SCALE GENOMIC DNA]</scope>
    <source>
        <strain evidence="3">K00500041</strain>
    </source>
</reference>
<reference evidence="4" key="1">
    <citation type="submission" date="2015-03" db="EMBL/GenBank/DDBJ databases">
        <authorList>
            <consortium name="Pathogen Informatics"/>
            <person name="Murphy D."/>
        </authorList>
    </citation>
    <scope>NUCLEOTIDE SEQUENCE</scope>
    <source>
        <strain evidence="4">N09902308</strain>
    </source>
</reference>
<reference evidence="5 6" key="3">
    <citation type="submission" date="2015-03" db="EMBL/GenBank/DDBJ databases">
        <authorList>
            <consortium name="Pathogen Informatics"/>
        </authorList>
    </citation>
    <scope>NUCLEOTIDE SEQUENCE [LARGE SCALE GENOMIC DNA]</scope>
    <source>
        <strain evidence="2 7">C09601061</strain>
        <strain evidence="5">K00500041</strain>
        <strain evidence="6">N09902308</strain>
    </source>
</reference>
<sequence length="63" mass="6720">MRKTASSGKTALTALFSSRALARSWPNGFSITTRLHRSPCGRARPDLCSCSHTTGKDLGGIAR</sequence>
<evidence type="ECO:0000313" key="7">
    <source>
        <dbReference type="Proteomes" id="UP000046680"/>
    </source>
</evidence>
<proteinExistence type="predicted"/>
<feature type="signal peptide" evidence="1">
    <location>
        <begin position="1"/>
        <end position="22"/>
    </location>
</feature>
<evidence type="ECO:0000313" key="5">
    <source>
        <dbReference type="Proteomes" id="UP000038802"/>
    </source>
</evidence>
<name>A0A0T9FF72_MYCTX</name>
<evidence type="ECO:0000313" key="3">
    <source>
        <dbReference type="EMBL" id="COW07576.1"/>
    </source>
</evidence>
<dbReference type="EMBL" id="CGCX01001079">
    <property type="protein sequence ID" value="CFR88296.1"/>
    <property type="molecule type" value="Genomic_DNA"/>
</dbReference>
<feature type="chain" id="PRO_5015046078" description="Secreted protein" evidence="1">
    <location>
        <begin position="23"/>
        <end position="63"/>
    </location>
</feature>
<evidence type="ECO:0008006" key="8">
    <source>
        <dbReference type="Google" id="ProtNLM"/>
    </source>
</evidence>
<dbReference type="Proteomes" id="UP000039021">
    <property type="component" value="Unassembled WGS sequence"/>
</dbReference>
<gene>
    <name evidence="2" type="ORF">ERS007657_02669</name>
    <name evidence="3" type="ORF">ERS007703_02694</name>
    <name evidence="4" type="ORF">ERS007739_04353</name>
</gene>
<dbReference type="Proteomes" id="UP000038802">
    <property type="component" value="Unassembled WGS sequence"/>
</dbReference>